<keyword evidence="3" id="KW-0479">Metal-binding</keyword>
<keyword evidence="4" id="KW-0223">Dioxygenase</keyword>
<reference evidence="7" key="1">
    <citation type="journal article" date="2020" name="Stud. Mycol.">
        <title>101 Dothideomycetes genomes: a test case for predicting lifestyles and emergence of pathogens.</title>
        <authorList>
            <person name="Haridas S."/>
            <person name="Albert R."/>
            <person name="Binder M."/>
            <person name="Bloem J."/>
            <person name="Labutti K."/>
            <person name="Salamov A."/>
            <person name="Andreopoulos B."/>
            <person name="Baker S."/>
            <person name="Barry K."/>
            <person name="Bills G."/>
            <person name="Bluhm B."/>
            <person name="Cannon C."/>
            <person name="Castanera R."/>
            <person name="Culley D."/>
            <person name="Daum C."/>
            <person name="Ezra D."/>
            <person name="Gonzalez J."/>
            <person name="Henrissat B."/>
            <person name="Kuo A."/>
            <person name="Liang C."/>
            <person name="Lipzen A."/>
            <person name="Lutzoni F."/>
            <person name="Magnuson J."/>
            <person name="Mondo S."/>
            <person name="Nolan M."/>
            <person name="Ohm R."/>
            <person name="Pangilinan J."/>
            <person name="Park H.-J."/>
            <person name="Ramirez L."/>
            <person name="Alfaro M."/>
            <person name="Sun H."/>
            <person name="Tritt A."/>
            <person name="Yoshinaga Y."/>
            <person name="Zwiers L.-H."/>
            <person name="Turgeon B."/>
            <person name="Goodwin S."/>
            <person name="Spatafora J."/>
            <person name="Crous P."/>
            <person name="Grigoriev I."/>
        </authorList>
    </citation>
    <scope>NUCLEOTIDE SEQUENCE</scope>
    <source>
        <strain evidence="7">CBS 130266</strain>
    </source>
</reference>
<dbReference type="Pfam" id="PF05721">
    <property type="entry name" value="PhyH"/>
    <property type="match status" value="1"/>
</dbReference>
<dbReference type="Gene3D" id="2.60.120.620">
    <property type="entry name" value="q2cbj1_9rhob like domain"/>
    <property type="match status" value="1"/>
</dbReference>
<dbReference type="EMBL" id="MU007027">
    <property type="protein sequence ID" value="KAF2432174.1"/>
    <property type="molecule type" value="Genomic_DNA"/>
</dbReference>
<dbReference type="Proteomes" id="UP000800235">
    <property type="component" value="Unassembled WGS sequence"/>
</dbReference>
<comment type="cofactor">
    <cofactor evidence="1">
        <name>Fe cation</name>
        <dbReference type="ChEBI" id="CHEBI:24875"/>
    </cofactor>
</comment>
<accession>A0A9P4NTZ2</accession>
<dbReference type="SUPFAM" id="SSF51197">
    <property type="entry name" value="Clavaminate synthase-like"/>
    <property type="match status" value="1"/>
</dbReference>
<proteinExistence type="inferred from homology"/>
<keyword evidence="5" id="KW-0560">Oxidoreductase</keyword>
<name>A0A9P4NTZ2_9PEZI</name>
<evidence type="ECO:0000256" key="4">
    <source>
        <dbReference type="ARBA" id="ARBA00022964"/>
    </source>
</evidence>
<keyword evidence="6" id="KW-0408">Iron</keyword>
<evidence type="ECO:0000313" key="8">
    <source>
        <dbReference type="Proteomes" id="UP000800235"/>
    </source>
</evidence>
<sequence>MSSPSLQKLPTTAGAEAILKVVEQDGGVIIGGFLTADQVSRFNAELQPDMDKLNIGSNPDHIDAGDGDDFQGAQTKRLVNVVNASKTFRAEVIEIELLHQLYEKTFCDRRAAGYWFNTSQVIEIGPHNKAQPLHRDQELYPFWNALGPQGPEATVNFLVALSPFTEQNGATRIVPGSHLWPHFEDTFLEGGVHKHDTPTIAAEMNPGDCVFFSGKLLHGGGHNQTNDENRRGIDLSVIRIGLMPENANPLAIPRDIIDSMSYRGQAMCGFRSLWPPKHGLTSAFWTSDYGEVGKALGLKEKAIVC</sequence>
<keyword evidence="8" id="KW-1185">Reference proteome</keyword>
<dbReference type="OrthoDB" id="445007at2759"/>
<organism evidence="7 8">
    <name type="scientific">Tothia fuscella</name>
    <dbReference type="NCBI Taxonomy" id="1048955"/>
    <lineage>
        <taxon>Eukaryota</taxon>
        <taxon>Fungi</taxon>
        <taxon>Dikarya</taxon>
        <taxon>Ascomycota</taxon>
        <taxon>Pezizomycotina</taxon>
        <taxon>Dothideomycetes</taxon>
        <taxon>Pleosporomycetidae</taxon>
        <taxon>Venturiales</taxon>
        <taxon>Cylindrosympodiaceae</taxon>
        <taxon>Tothia</taxon>
    </lineage>
</organism>
<dbReference type="GO" id="GO:0046872">
    <property type="term" value="F:metal ion binding"/>
    <property type="evidence" value="ECO:0007669"/>
    <property type="project" value="UniProtKB-KW"/>
</dbReference>
<protein>
    <submittedName>
        <fullName evidence="7">PhyH-domain-containing protein</fullName>
    </submittedName>
</protein>
<comment type="caution">
    <text evidence="7">The sequence shown here is derived from an EMBL/GenBank/DDBJ whole genome shotgun (WGS) entry which is preliminary data.</text>
</comment>
<evidence type="ECO:0000256" key="5">
    <source>
        <dbReference type="ARBA" id="ARBA00023002"/>
    </source>
</evidence>
<dbReference type="AlphaFoldDB" id="A0A9P4NTZ2"/>
<dbReference type="PANTHER" id="PTHR20883">
    <property type="entry name" value="PHYTANOYL-COA DIOXYGENASE DOMAIN CONTAINING 1"/>
    <property type="match status" value="1"/>
</dbReference>
<evidence type="ECO:0000256" key="1">
    <source>
        <dbReference type="ARBA" id="ARBA00001962"/>
    </source>
</evidence>
<evidence type="ECO:0000256" key="3">
    <source>
        <dbReference type="ARBA" id="ARBA00022723"/>
    </source>
</evidence>
<evidence type="ECO:0000256" key="6">
    <source>
        <dbReference type="ARBA" id="ARBA00023004"/>
    </source>
</evidence>
<dbReference type="GO" id="GO:0051213">
    <property type="term" value="F:dioxygenase activity"/>
    <property type="evidence" value="ECO:0007669"/>
    <property type="project" value="UniProtKB-KW"/>
</dbReference>
<evidence type="ECO:0000256" key="2">
    <source>
        <dbReference type="ARBA" id="ARBA00005830"/>
    </source>
</evidence>
<dbReference type="PANTHER" id="PTHR20883:SF19">
    <property type="entry name" value="MULTIFUNCTIONAL DIOXYGENASE AUSE"/>
    <property type="match status" value="1"/>
</dbReference>
<gene>
    <name evidence="7" type="ORF">EJ08DRAFT_659189</name>
</gene>
<dbReference type="InterPro" id="IPR008775">
    <property type="entry name" value="Phytyl_CoA_dOase-like"/>
</dbReference>
<comment type="similarity">
    <text evidence="2">Belongs to the PhyH family.</text>
</comment>
<evidence type="ECO:0000313" key="7">
    <source>
        <dbReference type="EMBL" id="KAF2432174.1"/>
    </source>
</evidence>